<evidence type="ECO:0000256" key="1">
    <source>
        <dbReference type="ARBA" id="ARBA00006754"/>
    </source>
</evidence>
<evidence type="ECO:0000313" key="6">
    <source>
        <dbReference type="Proteomes" id="UP000515498"/>
    </source>
</evidence>
<proteinExistence type="inferred from homology"/>
<evidence type="ECO:0000259" key="2">
    <source>
        <dbReference type="Pfam" id="PF13556"/>
    </source>
</evidence>
<dbReference type="AlphaFoldDB" id="A0A7G8P6U1"/>
<name>A0A7G8P6U1_9MYCO</name>
<dbReference type="KEGG" id="mflu:HZU40_17280"/>
<dbReference type="PANTHER" id="PTHR33744">
    <property type="entry name" value="CARBOHYDRATE DIACID REGULATOR"/>
    <property type="match status" value="1"/>
</dbReference>
<dbReference type="Pfam" id="PF17853">
    <property type="entry name" value="GGDEF_2"/>
    <property type="match status" value="1"/>
</dbReference>
<feature type="domain" description="CdaR GGDEF-like" evidence="4">
    <location>
        <begin position="176"/>
        <end position="275"/>
    </location>
</feature>
<dbReference type="EMBL" id="CP059894">
    <property type="protein sequence ID" value="QNJ90057.1"/>
    <property type="molecule type" value="Genomic_DNA"/>
</dbReference>
<dbReference type="InterPro" id="IPR025736">
    <property type="entry name" value="PucR_C-HTH_dom"/>
</dbReference>
<dbReference type="InterPro" id="IPR042070">
    <property type="entry name" value="PucR_C-HTH_sf"/>
</dbReference>
<reference evidence="5 6" key="1">
    <citation type="submission" date="2020-07" db="EMBL/GenBank/DDBJ databases">
        <title>Draft genome sequence of four isobutane-metabolizing strains capable of cometabolically degrading diverse ether contaminants.</title>
        <authorList>
            <person name="Chen W."/>
            <person name="Faulkner N."/>
            <person name="Smith C."/>
            <person name="Hyman M."/>
        </authorList>
    </citation>
    <scope>NUCLEOTIDE SEQUENCE [LARGE SCALE GENOMIC DNA]</scope>
    <source>
        <strain evidence="5 6">2A</strain>
    </source>
</reference>
<dbReference type="PANTHER" id="PTHR33744:SF15">
    <property type="entry name" value="CARBOHYDRATE DIACID REGULATOR"/>
    <property type="match status" value="1"/>
</dbReference>
<protein>
    <submittedName>
        <fullName evidence="5">Helix-turn-helix domain-containing protein</fullName>
    </submittedName>
</protein>
<gene>
    <name evidence="5" type="ORF">HZU40_17280</name>
</gene>
<evidence type="ECO:0000259" key="3">
    <source>
        <dbReference type="Pfam" id="PF14361"/>
    </source>
</evidence>
<dbReference type="Pfam" id="PF14361">
    <property type="entry name" value="RsbRD_N"/>
    <property type="match status" value="1"/>
</dbReference>
<dbReference type="InterPro" id="IPR051448">
    <property type="entry name" value="CdaR-like_regulators"/>
</dbReference>
<dbReference type="RefSeq" id="WP_187095207.1">
    <property type="nucleotide sequence ID" value="NZ_CP059894.1"/>
</dbReference>
<dbReference type="Gene3D" id="1.10.10.2840">
    <property type="entry name" value="PucR C-terminal helix-turn-helix domain"/>
    <property type="match status" value="1"/>
</dbReference>
<dbReference type="Pfam" id="PF13556">
    <property type="entry name" value="HTH_30"/>
    <property type="match status" value="1"/>
</dbReference>
<dbReference type="Proteomes" id="UP000515498">
    <property type="component" value="Chromosome"/>
</dbReference>
<comment type="similarity">
    <text evidence="1">Belongs to the CdaR family.</text>
</comment>
<feature type="domain" description="RsbT co-antagonist protein RsbRD N-terminal" evidence="3">
    <location>
        <begin position="31"/>
        <end position="147"/>
    </location>
</feature>
<feature type="domain" description="PucR C-terminal helix-turn-helix" evidence="2">
    <location>
        <begin position="326"/>
        <end position="378"/>
    </location>
</feature>
<accession>A0A7G8P6U1</accession>
<evidence type="ECO:0000259" key="4">
    <source>
        <dbReference type="Pfam" id="PF17853"/>
    </source>
</evidence>
<dbReference type="InterPro" id="IPR025751">
    <property type="entry name" value="RsbRD_N_dom"/>
</dbReference>
<dbReference type="InterPro" id="IPR041522">
    <property type="entry name" value="CdaR_GGDEF"/>
</dbReference>
<sequence>MDVAAFAHAVGERLGPDVLATLVAAIEPQLDELAADLTKLYQAKIPVYVHFDPAVIYANTRLILGLVATQLSDDSQSLSTDSLASLARHLADQGIPLDPVAHSVQLGARRISGILRERAVELGVSDHVAADVQELAWDWATEGAAVIHAVERDLAVASATRRADFLRQLVAGSLAPAVLADHARLHHLDLSVAYRIACMRPPAGGSLSDVVTVLRVHGATQELPVVDAVVDGMLIAVMPRVPDTVRQPVPVGLGPAVNLTDASRSYAQARLTLHIAEQHDLTGVLELADLGPRTLLAEAEDAAVMLHERHLSPLLDLGRSGAEVADTVLALLAHDRRVNDTASALHLHRNTIHYRLTRFGEVTGLDIDRTADLVLAWWLLNRRQLRDSKGGAADV</sequence>
<organism evidence="5 6">
    <name type="scientific">Mycolicibacterium fluoranthenivorans</name>
    <dbReference type="NCBI Taxonomy" id="258505"/>
    <lineage>
        <taxon>Bacteria</taxon>
        <taxon>Bacillati</taxon>
        <taxon>Actinomycetota</taxon>
        <taxon>Actinomycetes</taxon>
        <taxon>Mycobacteriales</taxon>
        <taxon>Mycobacteriaceae</taxon>
        <taxon>Mycolicibacterium</taxon>
    </lineage>
</organism>
<evidence type="ECO:0000313" key="5">
    <source>
        <dbReference type="EMBL" id="QNJ90057.1"/>
    </source>
</evidence>